<dbReference type="EMBL" id="AUZY01001840">
    <property type="protein sequence ID" value="EQD73778.1"/>
    <property type="molecule type" value="Genomic_DNA"/>
</dbReference>
<organism evidence="1">
    <name type="scientific">mine drainage metagenome</name>
    <dbReference type="NCBI Taxonomy" id="410659"/>
    <lineage>
        <taxon>unclassified sequences</taxon>
        <taxon>metagenomes</taxon>
        <taxon>ecological metagenomes</taxon>
    </lineage>
</organism>
<dbReference type="PANTHER" id="PTHR34614:SF2">
    <property type="entry name" value="TRANSPOSASE IS4-LIKE DOMAIN-CONTAINING PROTEIN"/>
    <property type="match status" value="1"/>
</dbReference>
<protein>
    <submittedName>
        <fullName evidence="1">Transposase-like protein</fullName>
    </submittedName>
</protein>
<evidence type="ECO:0000313" key="1">
    <source>
        <dbReference type="EMBL" id="EQD73778.1"/>
    </source>
</evidence>
<dbReference type="PANTHER" id="PTHR34614">
    <property type="match status" value="1"/>
</dbReference>
<reference evidence="1" key="2">
    <citation type="journal article" date="2014" name="ISME J.">
        <title>Microbial stratification in low pH oxic and suboxic macroscopic growths along an acid mine drainage.</title>
        <authorList>
            <person name="Mendez-Garcia C."/>
            <person name="Mesa V."/>
            <person name="Sprenger R.R."/>
            <person name="Richter M."/>
            <person name="Diez M.S."/>
            <person name="Solano J."/>
            <person name="Bargiela R."/>
            <person name="Golyshina O.V."/>
            <person name="Manteca A."/>
            <person name="Ramos J.L."/>
            <person name="Gallego J.R."/>
            <person name="Llorente I."/>
            <person name="Martins Dos Santos V.A."/>
            <person name="Jensen O.N."/>
            <person name="Pelaez A.I."/>
            <person name="Sanchez J."/>
            <person name="Ferrer M."/>
        </authorList>
    </citation>
    <scope>NUCLEOTIDE SEQUENCE</scope>
</reference>
<name>T1BZ31_9ZZZZ</name>
<feature type="non-terminal residue" evidence="1">
    <location>
        <position position="1"/>
    </location>
</feature>
<gene>
    <name evidence="1" type="ORF">B1B_03041</name>
</gene>
<accession>T1BZ31</accession>
<sequence>GKMAALLHAATETGLLEAFRTRVPRSLFDGYSVERVLFLQLAARVEKPLSREEMAQWLPESALPFLMPLVGRPSSRTLRRYLKRLFGNGEQEERGRGLLTRAVVHRVEEDVFRSLVKKGIDPRFLLFDTTNFFVEHQAGRFPARGHSKEKRYDKRLVGLGLVTVGNLPVLTEVYPGNQGDAKVFAQVFDILAKRLVDLDVATEKMIMVFDQGINSTDNFEKVRGAMHVIAALNRAQARRLFRTPLSEFTEVAKDSEGRPVLGYPGRWFGFEQEWRVLVTYRKELAEHEERTWDDVRAR</sequence>
<dbReference type="AlphaFoldDB" id="T1BZ31"/>
<comment type="caution">
    <text evidence="1">The sequence shown here is derived from an EMBL/GenBank/DDBJ whole genome shotgun (WGS) entry which is preliminary data.</text>
</comment>
<proteinExistence type="predicted"/>
<feature type="non-terminal residue" evidence="1">
    <location>
        <position position="298"/>
    </location>
</feature>
<reference evidence="1" key="1">
    <citation type="submission" date="2013-08" db="EMBL/GenBank/DDBJ databases">
        <authorList>
            <person name="Mendez C."/>
            <person name="Richter M."/>
            <person name="Ferrer M."/>
            <person name="Sanchez J."/>
        </authorList>
    </citation>
    <scope>NUCLEOTIDE SEQUENCE</scope>
</reference>